<dbReference type="GO" id="GO:0008710">
    <property type="term" value="F:8-amino-7-oxononanoate synthase activity"/>
    <property type="evidence" value="ECO:0007669"/>
    <property type="project" value="UniProtKB-UniRule"/>
</dbReference>
<evidence type="ECO:0000256" key="2">
    <source>
        <dbReference type="ARBA" id="ARBA00002513"/>
    </source>
</evidence>
<comment type="function">
    <text evidence="2 11">Catalyzes the decarboxylative condensation of pimeloyl-[acyl-carrier protein] and L-alanine to produce 8-amino-7-oxononanoate (AON), [acyl-carrier protein], and carbon dioxide.</text>
</comment>
<keyword evidence="8 10" id="KW-0663">Pyridoxal phosphate</keyword>
<dbReference type="AlphaFoldDB" id="A0A1T4S743"/>
<gene>
    <name evidence="13" type="ORF">SAMN02745885_02486</name>
</gene>
<dbReference type="InterPro" id="IPR004723">
    <property type="entry name" value="AONS_Archaea/Proteobacteria"/>
</dbReference>
<reference evidence="14" key="1">
    <citation type="submission" date="2017-02" db="EMBL/GenBank/DDBJ databases">
        <authorList>
            <person name="Varghese N."/>
            <person name="Submissions S."/>
        </authorList>
    </citation>
    <scope>NUCLEOTIDE SEQUENCE [LARGE SCALE GENOMIC DNA]</scope>
    <source>
        <strain evidence="14">DSM 16521</strain>
    </source>
</reference>
<dbReference type="EMBL" id="FUXM01000045">
    <property type="protein sequence ID" value="SKA24055.1"/>
    <property type="molecule type" value="Genomic_DNA"/>
</dbReference>
<keyword evidence="14" id="KW-1185">Reference proteome</keyword>
<dbReference type="InterPro" id="IPR015424">
    <property type="entry name" value="PyrdxlP-dep_Trfase"/>
</dbReference>
<evidence type="ECO:0000256" key="6">
    <source>
        <dbReference type="ARBA" id="ARBA00022679"/>
    </source>
</evidence>
<feature type="modified residue" description="N6-(pyridoxal phosphate)lysine" evidence="10">
    <location>
        <position position="238"/>
    </location>
</feature>
<comment type="subunit">
    <text evidence="5 11">Homodimer.</text>
</comment>
<evidence type="ECO:0000256" key="9">
    <source>
        <dbReference type="ARBA" id="ARBA00047715"/>
    </source>
</evidence>
<dbReference type="UniPathway" id="UPA00078"/>
<dbReference type="Gene3D" id="3.90.1150.10">
    <property type="entry name" value="Aspartate Aminotransferase, domain 1"/>
    <property type="match status" value="1"/>
</dbReference>
<dbReference type="CDD" id="cd06454">
    <property type="entry name" value="KBL_like"/>
    <property type="match status" value="1"/>
</dbReference>
<evidence type="ECO:0000256" key="3">
    <source>
        <dbReference type="ARBA" id="ARBA00004746"/>
    </source>
</evidence>
<protein>
    <recommendedName>
        <fullName evidence="11">8-amino-7-ketopelargonate synthase</fullName>
        <ecNumber evidence="11">2.3.1.47</ecNumber>
    </recommendedName>
</protein>
<keyword evidence="6 11" id="KW-0808">Transferase</keyword>
<keyword evidence="7" id="KW-0093">Biotin biosynthesis</keyword>
<organism evidence="13 14">
    <name type="scientific">Carboxydocella sporoproducens DSM 16521</name>
    <dbReference type="NCBI Taxonomy" id="1121270"/>
    <lineage>
        <taxon>Bacteria</taxon>
        <taxon>Bacillati</taxon>
        <taxon>Bacillota</taxon>
        <taxon>Clostridia</taxon>
        <taxon>Eubacteriales</taxon>
        <taxon>Clostridiales Family XVI. Incertae Sedis</taxon>
        <taxon>Carboxydocella</taxon>
    </lineage>
</organism>
<dbReference type="InterPro" id="IPR004839">
    <property type="entry name" value="Aminotransferase_I/II_large"/>
</dbReference>
<dbReference type="InterPro" id="IPR015421">
    <property type="entry name" value="PyrdxlP-dep_Trfase_major"/>
</dbReference>
<comment type="cofactor">
    <cofactor evidence="1 10 11">
        <name>pyridoxal 5'-phosphate</name>
        <dbReference type="ChEBI" id="CHEBI:597326"/>
    </cofactor>
</comment>
<name>A0A1T4S743_9FIRM</name>
<dbReference type="NCBIfam" id="TIGR00858">
    <property type="entry name" value="bioF"/>
    <property type="match status" value="1"/>
</dbReference>
<evidence type="ECO:0000256" key="11">
    <source>
        <dbReference type="RuleBase" id="RU003693"/>
    </source>
</evidence>
<accession>A0A1T4S743</accession>
<dbReference type="InterPro" id="IPR015422">
    <property type="entry name" value="PyrdxlP-dep_Trfase_small"/>
</dbReference>
<evidence type="ECO:0000256" key="1">
    <source>
        <dbReference type="ARBA" id="ARBA00001933"/>
    </source>
</evidence>
<dbReference type="Pfam" id="PF00155">
    <property type="entry name" value="Aminotran_1_2"/>
    <property type="match status" value="1"/>
</dbReference>
<dbReference type="InterPro" id="IPR001917">
    <property type="entry name" value="Aminotrans_II_pyridoxalP_BS"/>
</dbReference>
<comment type="similarity">
    <text evidence="4 11">Belongs to the class-II pyridoxal-phosphate-dependent aminotransferase family. BioF subfamily.</text>
</comment>
<feature type="domain" description="Aminotransferase class I/classII large" evidence="12">
    <location>
        <begin position="37"/>
        <end position="380"/>
    </location>
</feature>
<evidence type="ECO:0000256" key="10">
    <source>
        <dbReference type="PIRSR" id="PIRSR604723-51"/>
    </source>
</evidence>
<dbReference type="PANTHER" id="PTHR13693">
    <property type="entry name" value="CLASS II AMINOTRANSFERASE/8-AMINO-7-OXONONANOATE SYNTHASE"/>
    <property type="match status" value="1"/>
</dbReference>
<evidence type="ECO:0000256" key="8">
    <source>
        <dbReference type="ARBA" id="ARBA00022898"/>
    </source>
</evidence>
<evidence type="ECO:0000313" key="13">
    <source>
        <dbReference type="EMBL" id="SKA24055.1"/>
    </source>
</evidence>
<evidence type="ECO:0000256" key="5">
    <source>
        <dbReference type="ARBA" id="ARBA00011738"/>
    </source>
</evidence>
<evidence type="ECO:0000256" key="4">
    <source>
        <dbReference type="ARBA" id="ARBA00010008"/>
    </source>
</evidence>
<comment type="pathway">
    <text evidence="3 11">Cofactor biosynthesis; biotin biosynthesis.</text>
</comment>
<sequence length="390" mass="42904">MEWIEQELALLRERELYREIKPLYSAAQPHVQTADGEKLLFCSNNYLGLTTEEKVVNACQEAVRQYGTGTGGSRLLYGANALQGQLEQALAELKKQENALLFGTGYMANIGIISTMVGKEDLIISDELNHASIIDGCRLSKAKVVIYKHNDYKHLEQLLKENYKLYRRILVVTDGVFSMDGDLAPLPEIVKSCQRYGAMLMVDDAHGTGVLGPDGSGTVAEYSLSPEEVLLHMGTLSKALAAEGGFVATRNIVKEYLINKCRSFIFSTALPPAVVGAALQAVKLIKVEAWRRNRLRYLAIEVRAQIRKLGYDVPDGITPIIPIIIGSSAKTMQLARELFKRGIIAPGVRPPTVPDGSSRLRVTLMATHSDSDIEMLLQALYESGKQIGVI</sequence>
<dbReference type="InterPro" id="IPR050087">
    <property type="entry name" value="AON_synthase_class-II"/>
</dbReference>
<dbReference type="EC" id="2.3.1.47" evidence="11"/>
<dbReference type="GO" id="GO:0030170">
    <property type="term" value="F:pyridoxal phosphate binding"/>
    <property type="evidence" value="ECO:0007669"/>
    <property type="project" value="InterPro"/>
</dbReference>
<dbReference type="SUPFAM" id="SSF53383">
    <property type="entry name" value="PLP-dependent transferases"/>
    <property type="match status" value="1"/>
</dbReference>
<dbReference type="PANTHER" id="PTHR13693:SF100">
    <property type="entry name" value="8-AMINO-7-OXONONANOATE SYNTHASE"/>
    <property type="match status" value="1"/>
</dbReference>
<dbReference type="Proteomes" id="UP000189933">
    <property type="component" value="Unassembled WGS sequence"/>
</dbReference>
<dbReference type="Gene3D" id="3.40.640.10">
    <property type="entry name" value="Type I PLP-dependent aspartate aminotransferase-like (Major domain)"/>
    <property type="match status" value="1"/>
</dbReference>
<dbReference type="OrthoDB" id="9807157at2"/>
<dbReference type="GO" id="GO:0009102">
    <property type="term" value="P:biotin biosynthetic process"/>
    <property type="evidence" value="ECO:0007669"/>
    <property type="project" value="UniProtKB-UniRule"/>
</dbReference>
<evidence type="ECO:0000256" key="7">
    <source>
        <dbReference type="ARBA" id="ARBA00022756"/>
    </source>
</evidence>
<evidence type="ECO:0000259" key="12">
    <source>
        <dbReference type="Pfam" id="PF00155"/>
    </source>
</evidence>
<comment type="catalytic activity">
    <reaction evidence="9 11">
        <text>6-carboxyhexanoyl-[ACP] + L-alanine + H(+) = (8S)-8-amino-7-oxononanoate + holo-[ACP] + CO2</text>
        <dbReference type="Rhea" id="RHEA:42288"/>
        <dbReference type="Rhea" id="RHEA-COMP:9685"/>
        <dbReference type="Rhea" id="RHEA-COMP:9955"/>
        <dbReference type="ChEBI" id="CHEBI:15378"/>
        <dbReference type="ChEBI" id="CHEBI:16526"/>
        <dbReference type="ChEBI" id="CHEBI:57972"/>
        <dbReference type="ChEBI" id="CHEBI:64479"/>
        <dbReference type="ChEBI" id="CHEBI:78846"/>
        <dbReference type="ChEBI" id="CHEBI:149468"/>
        <dbReference type="EC" id="2.3.1.47"/>
    </reaction>
</comment>
<dbReference type="RefSeq" id="WP_078666460.1">
    <property type="nucleotide sequence ID" value="NZ_FUXM01000045.1"/>
</dbReference>
<proteinExistence type="inferred from homology"/>
<evidence type="ECO:0000313" key="14">
    <source>
        <dbReference type="Proteomes" id="UP000189933"/>
    </source>
</evidence>
<dbReference type="PROSITE" id="PS00599">
    <property type="entry name" value="AA_TRANSFER_CLASS_2"/>
    <property type="match status" value="1"/>
</dbReference>